<dbReference type="InterPro" id="IPR023210">
    <property type="entry name" value="NADP_OxRdtase_dom"/>
</dbReference>
<dbReference type="GO" id="GO:0005829">
    <property type="term" value="C:cytosol"/>
    <property type="evidence" value="ECO:0007669"/>
    <property type="project" value="TreeGrafter"/>
</dbReference>
<protein>
    <submittedName>
        <fullName evidence="2">Aldo/keto reductase</fullName>
    </submittedName>
</protein>
<comment type="caution">
    <text evidence="2">The sequence shown here is derived from an EMBL/GenBank/DDBJ whole genome shotgun (WGS) entry which is preliminary data.</text>
</comment>
<dbReference type="AlphaFoldDB" id="A0A7W2AK51"/>
<accession>A0A7W2AK51</accession>
<evidence type="ECO:0000313" key="2">
    <source>
        <dbReference type="EMBL" id="MBA4544573.1"/>
    </source>
</evidence>
<dbReference type="EMBL" id="JACEIP010000046">
    <property type="protein sequence ID" value="MBA4544573.1"/>
    <property type="molecule type" value="Genomic_DNA"/>
</dbReference>
<dbReference type="SUPFAM" id="SSF51430">
    <property type="entry name" value="NAD(P)-linked oxidoreductase"/>
    <property type="match status" value="1"/>
</dbReference>
<dbReference type="GO" id="GO:0010349">
    <property type="term" value="F:L-galactose dehydrogenase activity"/>
    <property type="evidence" value="ECO:0007669"/>
    <property type="project" value="InterPro"/>
</dbReference>
<evidence type="ECO:0000259" key="1">
    <source>
        <dbReference type="Pfam" id="PF00248"/>
    </source>
</evidence>
<dbReference type="CDD" id="cd19163">
    <property type="entry name" value="AKR_galDH"/>
    <property type="match status" value="1"/>
</dbReference>
<dbReference type="RefSeq" id="WP_033101246.1">
    <property type="nucleotide sequence ID" value="NZ_JACEIP010000046.1"/>
</dbReference>
<dbReference type="OrthoDB" id="9773828at2"/>
<dbReference type="Proteomes" id="UP000530514">
    <property type="component" value="Unassembled WGS sequence"/>
</dbReference>
<proteinExistence type="predicted"/>
<dbReference type="InterPro" id="IPR036812">
    <property type="entry name" value="NAD(P)_OxRdtase_dom_sf"/>
</dbReference>
<evidence type="ECO:0000313" key="3">
    <source>
        <dbReference type="Proteomes" id="UP000530514"/>
    </source>
</evidence>
<keyword evidence="3" id="KW-1185">Reference proteome</keyword>
<dbReference type="PANTHER" id="PTHR42686:SF1">
    <property type="entry name" value="GH17980P-RELATED"/>
    <property type="match status" value="1"/>
</dbReference>
<dbReference type="PANTHER" id="PTHR42686">
    <property type="entry name" value="GH17980P-RELATED"/>
    <property type="match status" value="1"/>
</dbReference>
<reference evidence="2 3" key="1">
    <citation type="submission" date="2020-07" db="EMBL/GenBank/DDBJ databases">
        <authorList>
            <person name="Feng H."/>
        </authorList>
    </citation>
    <scope>NUCLEOTIDE SEQUENCE [LARGE SCALE GENOMIC DNA]</scope>
    <source>
        <strain evidence="3">s-11</strain>
    </source>
</reference>
<dbReference type="InterPro" id="IPR044479">
    <property type="entry name" value="LGALDH-like"/>
</dbReference>
<sequence>MKYNSLGNTGIYVSELGFGCSPLGGVFGFIEEKEAIKAVRTAIELGITYFDVSPYYGSTRAELVLGKALKGVHRDQFVLSTKVGRYDDKVFDFSKDRILKSIHESLLRLGVDELDLVFVHDVEFGSTNQIIQETLPALHAQKRAGLVKAIGVSGLPIANLREIVKTGLVDVVLSYCQYTLFNTTLGHHLNWFSEQSVGVINASPFAMGLLTNEGPPLWHPASPTIRKKCAQVANVARSRGLDLAQLAFHFSIEAKGVASTLVGMKSEAQVRKNMSWLKEPIDEEAMIWIRSRFKSIQNQIWPSGF</sequence>
<dbReference type="Gene3D" id="3.20.20.100">
    <property type="entry name" value="NADP-dependent oxidoreductase domain"/>
    <property type="match status" value="1"/>
</dbReference>
<organism evidence="2 3">
    <name type="scientific">Thermoactinomyces daqus</name>
    <dbReference type="NCBI Taxonomy" id="1329516"/>
    <lineage>
        <taxon>Bacteria</taxon>
        <taxon>Bacillati</taxon>
        <taxon>Bacillota</taxon>
        <taxon>Bacilli</taxon>
        <taxon>Bacillales</taxon>
        <taxon>Thermoactinomycetaceae</taxon>
        <taxon>Thermoactinomyces</taxon>
    </lineage>
</organism>
<feature type="domain" description="NADP-dependent oxidoreductase" evidence="1">
    <location>
        <begin position="15"/>
        <end position="286"/>
    </location>
</feature>
<gene>
    <name evidence="2" type="ORF">H1164_17230</name>
</gene>
<dbReference type="Pfam" id="PF00248">
    <property type="entry name" value="Aldo_ket_red"/>
    <property type="match status" value="1"/>
</dbReference>
<dbReference type="InterPro" id="IPR020471">
    <property type="entry name" value="AKR"/>
</dbReference>
<name>A0A7W2AK51_9BACL</name>